<dbReference type="PANTHER" id="PTHR43205:SF42">
    <property type="entry name" value="ALCOHOL DEHYDROGENASE, ZINC-CONTAINING (AFU_ORTHOLOGUE AFUA_7G04530)"/>
    <property type="match status" value="1"/>
</dbReference>
<dbReference type="PANTHER" id="PTHR43205">
    <property type="entry name" value="PROSTAGLANDIN REDUCTASE"/>
    <property type="match status" value="1"/>
</dbReference>
<dbReference type="Pfam" id="PF16884">
    <property type="entry name" value="ADH_N_2"/>
    <property type="match status" value="1"/>
</dbReference>
<dbReference type="InterPro" id="IPR020843">
    <property type="entry name" value="ER"/>
</dbReference>
<dbReference type="InterPro" id="IPR045010">
    <property type="entry name" value="MDR_fam"/>
</dbReference>
<dbReference type="SUPFAM" id="SSF51735">
    <property type="entry name" value="NAD(P)-binding Rossmann-fold domains"/>
    <property type="match status" value="1"/>
</dbReference>
<sequence>MTIPKQTRRVFLSERPKGHITETTFKNEITNLPAPTADQVIVRVDYVSLDPAMRVWLNGDVTYVPPVQIGETMRGGGVGTVVHGNDQIKEGDLVYGTLGWAEYVVASSQTLRRLALPEGFNVVDYLGALGTTGMTAYFGLLEVGRLKEGDTLVVTAAAGAVGHLVCQIGKIKGARVIAIASGPKCTWLTDELGVDAALDYKSPIFAKEFCEIVGRLDVFFDNVGGEILDLALTRLNRGARIVLCGTIATYNTDGLEDSKGIKNYSSLIIQRAEIRGFVVHDYKERFKEAEANLIKWIREDKLKRRYQIEDGLEQCPQYLRMLFSGRNTGKLLVKISKE</sequence>
<dbReference type="Proteomes" id="UP000663888">
    <property type="component" value="Unassembled WGS sequence"/>
</dbReference>
<dbReference type="Proteomes" id="UP000663861">
    <property type="component" value="Unassembled WGS sequence"/>
</dbReference>
<evidence type="ECO:0000256" key="1">
    <source>
        <dbReference type="ARBA" id="ARBA00023002"/>
    </source>
</evidence>
<feature type="domain" description="Enoyl reductase (ER)" evidence="2">
    <location>
        <begin position="18"/>
        <end position="333"/>
    </location>
</feature>
<dbReference type="EMBL" id="CAJMWY010000273">
    <property type="protein sequence ID" value="CAE6424877.1"/>
    <property type="molecule type" value="Genomic_DNA"/>
</dbReference>
<name>A0A8H2XII0_9AGAM</name>
<evidence type="ECO:0000259" key="2">
    <source>
        <dbReference type="SMART" id="SM00829"/>
    </source>
</evidence>
<dbReference type="AlphaFoldDB" id="A0A8H2XII0"/>
<protein>
    <recommendedName>
        <fullName evidence="2">Enoyl reductase (ER) domain-containing protein</fullName>
    </recommendedName>
</protein>
<reference evidence="3" key="1">
    <citation type="submission" date="2021-01" db="EMBL/GenBank/DDBJ databases">
        <authorList>
            <person name="Kaushik A."/>
        </authorList>
    </citation>
    <scope>NUCLEOTIDE SEQUENCE</scope>
    <source>
        <strain evidence="4">AG4-R118</strain>
        <strain evidence="3">AG4-RS23</strain>
    </source>
</reference>
<evidence type="ECO:0000313" key="4">
    <source>
        <dbReference type="EMBL" id="CAE6450664.1"/>
    </source>
</evidence>
<dbReference type="SMART" id="SM00829">
    <property type="entry name" value="PKS_ER"/>
    <property type="match status" value="1"/>
</dbReference>
<dbReference type="GO" id="GO:0016628">
    <property type="term" value="F:oxidoreductase activity, acting on the CH-CH group of donors, NAD or NADP as acceptor"/>
    <property type="evidence" value="ECO:0007669"/>
    <property type="project" value="InterPro"/>
</dbReference>
<dbReference type="InterPro" id="IPR013149">
    <property type="entry name" value="ADH-like_C"/>
</dbReference>
<comment type="caution">
    <text evidence="3">The sequence shown here is derived from an EMBL/GenBank/DDBJ whole genome shotgun (WGS) entry which is preliminary data.</text>
</comment>
<dbReference type="FunFam" id="3.40.50.720:FF:000121">
    <property type="entry name" value="Prostaglandin reductase 2"/>
    <property type="match status" value="1"/>
</dbReference>
<dbReference type="CDD" id="cd05288">
    <property type="entry name" value="PGDH"/>
    <property type="match status" value="1"/>
</dbReference>
<organism evidence="3 5">
    <name type="scientific">Rhizoctonia solani</name>
    <dbReference type="NCBI Taxonomy" id="456999"/>
    <lineage>
        <taxon>Eukaryota</taxon>
        <taxon>Fungi</taxon>
        <taxon>Dikarya</taxon>
        <taxon>Basidiomycota</taxon>
        <taxon>Agaricomycotina</taxon>
        <taxon>Agaricomycetes</taxon>
        <taxon>Cantharellales</taxon>
        <taxon>Ceratobasidiaceae</taxon>
        <taxon>Rhizoctonia</taxon>
    </lineage>
</organism>
<dbReference type="InterPro" id="IPR036291">
    <property type="entry name" value="NAD(P)-bd_dom_sf"/>
</dbReference>
<dbReference type="InterPro" id="IPR041694">
    <property type="entry name" value="ADH_N_2"/>
</dbReference>
<proteinExistence type="predicted"/>
<dbReference type="EMBL" id="CAJMWX010001039">
    <property type="protein sequence ID" value="CAE6450664.1"/>
    <property type="molecule type" value="Genomic_DNA"/>
</dbReference>
<evidence type="ECO:0000313" key="5">
    <source>
        <dbReference type="Proteomes" id="UP000663861"/>
    </source>
</evidence>
<dbReference type="Gene3D" id="3.90.180.10">
    <property type="entry name" value="Medium-chain alcohol dehydrogenases, catalytic domain"/>
    <property type="match status" value="1"/>
</dbReference>
<accession>A0A8H2XII0</accession>
<dbReference type="InterPro" id="IPR011032">
    <property type="entry name" value="GroES-like_sf"/>
</dbReference>
<dbReference type="Gene3D" id="3.40.50.720">
    <property type="entry name" value="NAD(P)-binding Rossmann-like Domain"/>
    <property type="match status" value="1"/>
</dbReference>
<keyword evidence="1" id="KW-0560">Oxidoreductase</keyword>
<dbReference type="SUPFAM" id="SSF50129">
    <property type="entry name" value="GroES-like"/>
    <property type="match status" value="1"/>
</dbReference>
<gene>
    <name evidence="3" type="ORF">RDB_LOCUS18409</name>
    <name evidence="4" type="ORF">RDB_LOCUS67990</name>
</gene>
<dbReference type="Pfam" id="PF00107">
    <property type="entry name" value="ADH_zinc_N"/>
    <property type="match status" value="1"/>
</dbReference>
<evidence type="ECO:0000313" key="3">
    <source>
        <dbReference type="EMBL" id="CAE6424877.1"/>
    </source>
</evidence>